<feature type="transmembrane region" description="Helical" evidence="1">
    <location>
        <begin position="26"/>
        <end position="52"/>
    </location>
</feature>
<dbReference type="SUPFAM" id="SSF55073">
    <property type="entry name" value="Nucleotide cyclase"/>
    <property type="match status" value="1"/>
</dbReference>
<dbReference type="Proteomes" id="UP000606490">
    <property type="component" value="Unassembled WGS sequence"/>
</dbReference>
<keyword evidence="7" id="KW-1185">Reference proteome</keyword>
<comment type="caution">
    <text evidence="6">The sequence shown here is derived from an EMBL/GenBank/DDBJ whole genome shotgun (WGS) entry which is preliminary data.</text>
</comment>
<dbReference type="InterPro" id="IPR058544">
    <property type="entry name" value="ETR1_N"/>
</dbReference>
<dbReference type="InterPro" id="IPR052155">
    <property type="entry name" value="Biofilm_reg_signaling"/>
</dbReference>
<dbReference type="InterPro" id="IPR013656">
    <property type="entry name" value="PAS_4"/>
</dbReference>
<evidence type="ECO:0000259" key="3">
    <source>
        <dbReference type="PROSITE" id="PS50113"/>
    </source>
</evidence>
<dbReference type="InterPro" id="IPR000160">
    <property type="entry name" value="GGDEF_dom"/>
</dbReference>
<dbReference type="PROSITE" id="PS50112">
    <property type="entry name" value="PAS"/>
    <property type="match status" value="2"/>
</dbReference>
<dbReference type="CDD" id="cd00130">
    <property type="entry name" value="PAS"/>
    <property type="match status" value="2"/>
</dbReference>
<feature type="domain" description="EAL" evidence="4">
    <location>
        <begin position="562"/>
        <end position="818"/>
    </location>
</feature>
<dbReference type="InterPro" id="IPR043128">
    <property type="entry name" value="Rev_trsase/Diguanyl_cyclase"/>
</dbReference>
<organism evidence="6 7">
    <name type="scientific">Belnapia mucosa</name>
    <dbReference type="NCBI Taxonomy" id="2804532"/>
    <lineage>
        <taxon>Bacteria</taxon>
        <taxon>Pseudomonadati</taxon>
        <taxon>Pseudomonadota</taxon>
        <taxon>Alphaproteobacteria</taxon>
        <taxon>Acetobacterales</taxon>
        <taxon>Roseomonadaceae</taxon>
        <taxon>Belnapia</taxon>
    </lineage>
</organism>
<dbReference type="PROSITE" id="PS50883">
    <property type="entry name" value="EAL"/>
    <property type="match status" value="1"/>
</dbReference>
<dbReference type="SUPFAM" id="SSF141868">
    <property type="entry name" value="EAL domain-like"/>
    <property type="match status" value="1"/>
</dbReference>
<dbReference type="SMART" id="SM00086">
    <property type="entry name" value="PAC"/>
    <property type="match status" value="2"/>
</dbReference>
<dbReference type="Pfam" id="PF00990">
    <property type="entry name" value="GGDEF"/>
    <property type="match status" value="1"/>
</dbReference>
<dbReference type="InterPro" id="IPR000700">
    <property type="entry name" value="PAS-assoc_C"/>
</dbReference>
<dbReference type="InterPro" id="IPR035965">
    <property type="entry name" value="PAS-like_dom_sf"/>
</dbReference>
<feature type="domain" description="GGDEF" evidence="5">
    <location>
        <begin position="416"/>
        <end position="553"/>
    </location>
</feature>
<dbReference type="CDD" id="cd01949">
    <property type="entry name" value="GGDEF"/>
    <property type="match status" value="1"/>
</dbReference>
<accession>A0ABS1V2T0</accession>
<dbReference type="InterPro" id="IPR035919">
    <property type="entry name" value="EAL_sf"/>
</dbReference>
<gene>
    <name evidence="6" type="ORF">JMJ55_11130</name>
</gene>
<dbReference type="Gene3D" id="3.30.450.20">
    <property type="entry name" value="PAS domain"/>
    <property type="match status" value="2"/>
</dbReference>
<evidence type="ECO:0000259" key="2">
    <source>
        <dbReference type="PROSITE" id="PS50112"/>
    </source>
</evidence>
<dbReference type="PANTHER" id="PTHR44757:SF2">
    <property type="entry name" value="BIOFILM ARCHITECTURE MAINTENANCE PROTEIN MBAA"/>
    <property type="match status" value="1"/>
</dbReference>
<keyword evidence="1" id="KW-1133">Transmembrane helix</keyword>
<reference evidence="6 7" key="1">
    <citation type="submission" date="2021-01" db="EMBL/GenBank/DDBJ databases">
        <title>Belnapia mucosa sp. nov. and Belnapia arida sp. nov., isolated from the Tabernas Desert (Almeria, Spain).</title>
        <authorList>
            <person name="Molina-Menor E."/>
            <person name="Vidal-Verdu A."/>
            <person name="Calonge A."/>
            <person name="Satari L."/>
            <person name="Pereto Magraner J."/>
            <person name="Porcar Miralles M."/>
        </authorList>
    </citation>
    <scope>NUCLEOTIDE SEQUENCE [LARGE SCALE GENOMIC DNA]</scope>
    <source>
        <strain evidence="6 7">T6</strain>
    </source>
</reference>
<evidence type="ECO:0000313" key="6">
    <source>
        <dbReference type="EMBL" id="MBL6455877.1"/>
    </source>
</evidence>
<dbReference type="SMART" id="SM00267">
    <property type="entry name" value="GGDEF"/>
    <property type="match status" value="1"/>
</dbReference>
<feature type="domain" description="PAS" evidence="2">
    <location>
        <begin position="138"/>
        <end position="208"/>
    </location>
</feature>
<keyword evidence="1" id="KW-0812">Transmembrane</keyword>
<feature type="domain" description="PAS" evidence="2">
    <location>
        <begin position="263"/>
        <end position="334"/>
    </location>
</feature>
<evidence type="ECO:0000259" key="5">
    <source>
        <dbReference type="PROSITE" id="PS50887"/>
    </source>
</evidence>
<dbReference type="NCBIfam" id="TIGR00254">
    <property type="entry name" value="GGDEF"/>
    <property type="match status" value="1"/>
</dbReference>
<dbReference type="RefSeq" id="WP_202825625.1">
    <property type="nucleotide sequence ID" value="NZ_JAEUXJ010000004.1"/>
</dbReference>
<dbReference type="Gene3D" id="3.30.70.270">
    <property type="match status" value="1"/>
</dbReference>
<dbReference type="SUPFAM" id="SSF55785">
    <property type="entry name" value="PYP-like sensor domain (PAS domain)"/>
    <property type="match status" value="2"/>
</dbReference>
<dbReference type="Pfam" id="PF25487">
    <property type="entry name" value="ETR1_N"/>
    <property type="match status" value="1"/>
</dbReference>
<proteinExistence type="predicted"/>
<dbReference type="EMBL" id="JAEUXJ010000004">
    <property type="protein sequence ID" value="MBL6455877.1"/>
    <property type="molecule type" value="Genomic_DNA"/>
</dbReference>
<dbReference type="Pfam" id="PF00563">
    <property type="entry name" value="EAL"/>
    <property type="match status" value="1"/>
</dbReference>
<name>A0ABS1V2T0_9PROT</name>
<dbReference type="SMART" id="SM00091">
    <property type="entry name" value="PAS"/>
    <property type="match status" value="2"/>
</dbReference>
<dbReference type="InterPro" id="IPR001633">
    <property type="entry name" value="EAL_dom"/>
</dbReference>
<dbReference type="PROSITE" id="PS50887">
    <property type="entry name" value="GGDEF"/>
    <property type="match status" value="1"/>
</dbReference>
<dbReference type="InterPro" id="IPR000014">
    <property type="entry name" value="PAS"/>
</dbReference>
<dbReference type="NCBIfam" id="TIGR00229">
    <property type="entry name" value="sensory_box"/>
    <property type="match status" value="2"/>
</dbReference>
<keyword evidence="1" id="KW-0472">Membrane</keyword>
<protein>
    <submittedName>
        <fullName evidence="6">EAL domain-containing protein</fullName>
    </submittedName>
</protein>
<evidence type="ECO:0000256" key="1">
    <source>
        <dbReference type="SAM" id="Phobius"/>
    </source>
</evidence>
<evidence type="ECO:0000313" key="7">
    <source>
        <dbReference type="Proteomes" id="UP000606490"/>
    </source>
</evidence>
<dbReference type="InterPro" id="IPR029787">
    <property type="entry name" value="Nucleotide_cyclase"/>
</dbReference>
<dbReference type="Pfam" id="PF08448">
    <property type="entry name" value="PAS_4"/>
    <property type="match status" value="2"/>
</dbReference>
<sequence length="819" mass="87480">MAAFTNWLFNPGGLTPHGFCLLWEPWLIWTYGLADTVTALSYFAIPVVLMQVARRRRDLLFRPVFWMFAAFILLCGTGHGLDLLTLWVPAYEFQAVVKAATALVSLGTALVLLRLLPRMLALPSPAQMRAANQALQASEARYRDAFIHSPLPLHVLDADGTIVSVSDSWLDLLGYRREEVTGRRIEEFHAPGEAAHFAERWSQMLAAGRMRDQEARYRRRDGTPLDMLVTARLEHSPEGGVRVLGALVDVTARRAAERALRETRSFLDTVVENLPVALFVKDAADLRYRLVNRGTEELLGLPREALLGRDDHAALPPAMAEAMLAADRAALAAGGTQVTEAPVQPRRGEPRILRTRRLALPDAEGGPGYLLGFSEDVTVQHEAAARVAHLAHYDPLTGLANRTLFRERLGALAAAGPAALLLLDLDGFKHVNDELGHAAGDQVLVDVAGRVTTLPAPVEGVTPFASRLGGDEFALILPGVADAAQAAAAADGLLARLDAPFEIGARAFRLGASIGIALAPEHGPEADALVGNADLALYEAKQAGGRIHRCFAPALRTAYDARRALEEEVTGAAGRGEFVLHYQPQVDLASGQVTGAEALLRWRHRSRGLLAPGAFLPALEAGPAATIAAVGDWVLAEACAQAGAWRQAGLPPLRIGVNLFGAQLSVGDLAGSVEAALARAGLPPEALELELTETIALGSDAALLAPLHRLHRSGVGIAFDDFGTGFASLATLKHCPLTRLKIDRGFVQDLGEDAHDEAIVTAVLVLAEKLGLGVIAEGVETDRQAGILASLACREGQGYRYGRPMPAEQFAETLRLAPA</sequence>
<evidence type="ECO:0000259" key="4">
    <source>
        <dbReference type="PROSITE" id="PS50883"/>
    </source>
</evidence>
<dbReference type="SMART" id="SM00052">
    <property type="entry name" value="EAL"/>
    <property type="match status" value="1"/>
</dbReference>
<dbReference type="PROSITE" id="PS50113">
    <property type="entry name" value="PAC"/>
    <property type="match status" value="1"/>
</dbReference>
<feature type="transmembrane region" description="Helical" evidence="1">
    <location>
        <begin position="64"/>
        <end position="89"/>
    </location>
</feature>
<dbReference type="Gene3D" id="3.20.20.450">
    <property type="entry name" value="EAL domain"/>
    <property type="match status" value="1"/>
</dbReference>
<dbReference type="CDD" id="cd01948">
    <property type="entry name" value="EAL"/>
    <property type="match status" value="1"/>
</dbReference>
<dbReference type="InterPro" id="IPR001610">
    <property type="entry name" value="PAC"/>
</dbReference>
<feature type="domain" description="PAC" evidence="3">
    <location>
        <begin position="211"/>
        <end position="262"/>
    </location>
</feature>
<dbReference type="PANTHER" id="PTHR44757">
    <property type="entry name" value="DIGUANYLATE CYCLASE DGCP"/>
    <property type="match status" value="1"/>
</dbReference>